<gene>
    <name evidence="2" type="ORF">HZ995_01610</name>
</gene>
<evidence type="ECO:0000259" key="1">
    <source>
        <dbReference type="Pfam" id="PF11074"/>
    </source>
</evidence>
<organism evidence="2 3">
    <name type="scientific">Cognatishimia activa</name>
    <dbReference type="NCBI Taxonomy" id="1715691"/>
    <lineage>
        <taxon>Bacteria</taxon>
        <taxon>Pseudomonadati</taxon>
        <taxon>Pseudomonadota</taxon>
        <taxon>Alphaproteobacteria</taxon>
        <taxon>Rhodobacterales</taxon>
        <taxon>Paracoccaceae</taxon>
        <taxon>Cognatishimia</taxon>
    </lineage>
</organism>
<dbReference type="AlphaFoldDB" id="A0A975ESE7"/>
<dbReference type="InterPro" id="IPR021301">
    <property type="entry name" value="DUF2779"/>
</dbReference>
<dbReference type="InterPro" id="IPR011604">
    <property type="entry name" value="PDDEXK-like_dom_sf"/>
</dbReference>
<name>A0A975ESE7_9RHOB</name>
<dbReference type="EMBL" id="CP060010">
    <property type="protein sequence ID" value="QTN36246.1"/>
    <property type="molecule type" value="Genomic_DNA"/>
</dbReference>
<reference evidence="2" key="1">
    <citation type="submission" date="2020-07" db="EMBL/GenBank/DDBJ databases">
        <title>Genome sequences of bacteria associated with the marine, planktonic diatom Thalassiosira profunda strain ECT2AJA-044.</title>
        <authorList>
            <person name="Gargas C.B."/>
            <person name="Roberts W.R."/>
            <person name="Alverson A.J."/>
        </authorList>
    </citation>
    <scope>NUCLEOTIDE SEQUENCE</scope>
    <source>
        <strain evidence="2">ECT2AJA-044</strain>
    </source>
</reference>
<evidence type="ECO:0000313" key="3">
    <source>
        <dbReference type="Proteomes" id="UP000665026"/>
    </source>
</evidence>
<dbReference type="KEGG" id="cact:HZ995_01610"/>
<evidence type="ECO:0000313" key="2">
    <source>
        <dbReference type="EMBL" id="QTN36246.1"/>
    </source>
</evidence>
<protein>
    <submittedName>
        <fullName evidence="2">DUF2779 domain-containing protein</fullName>
    </submittedName>
</protein>
<feature type="domain" description="DUF2779" evidence="1">
    <location>
        <begin position="275"/>
        <end position="397"/>
    </location>
</feature>
<proteinExistence type="predicted"/>
<accession>A0A975ESE7</accession>
<dbReference type="Proteomes" id="UP000665026">
    <property type="component" value="Chromosome"/>
</dbReference>
<sequence length="467" mass="52719">MRLTKTDFVQYLNCPKSLWLMLNKAEHYKFDEPNLFDQKLIEEGYVFEGYVKQLIASWQDAASFDYQAVFETDHLYARLDLAKHRDDGSIDIYEIKSSTSVKKEQLQDAAFQALVAEQGGVSVGKIFVVHLNKDYVRDGDVEPHKLVAISDETIRVRSTMREISDKVSEAVELLAREEIDESSCSCLTVGRARHCNSFEYFNPNIPTPSIYNLPRISGSKLAKFLADGRFSLDDIDLSEVTGQQKFVLEAHQNGGQYIDSADITNFFSTLKYPLYFLDYEAYGSAIPPTDGLKPHAHLPFQFSLHVLSEDGVLTHHEYLAEQMGLPIKLIEALERFIGPTGSVITWHKTYENSRNQDMAAIYPSKSDFLNDIIDRTVDLEDVFKTGYVDIAFGGSTSIKKVLPVIAPDLTYEGLDIAGGTEAMAGWAEFIVEENSAKKNKLRDDLLAYCKLDTLAMVKVFQFVEELL</sequence>
<dbReference type="Pfam" id="PF11074">
    <property type="entry name" value="DUF2779"/>
    <property type="match status" value="1"/>
</dbReference>
<dbReference type="Gene3D" id="3.90.320.10">
    <property type="match status" value="1"/>
</dbReference>